<evidence type="ECO:0000259" key="6">
    <source>
        <dbReference type="PROSITE" id="PS50893"/>
    </source>
</evidence>
<dbReference type="PROSITE" id="PS00211">
    <property type="entry name" value="ABC_TRANSPORTER_1"/>
    <property type="match status" value="1"/>
</dbReference>
<feature type="coiled-coil region" evidence="5">
    <location>
        <begin position="230"/>
        <end position="264"/>
    </location>
</feature>
<dbReference type="PANTHER" id="PTHR19211">
    <property type="entry name" value="ATP-BINDING TRANSPORT PROTEIN-RELATED"/>
    <property type="match status" value="1"/>
</dbReference>
<name>A0ABV3PWU2_9HYPH</name>
<keyword evidence="5" id="KW-0175">Coiled coil</keyword>
<keyword evidence="3" id="KW-0547">Nucleotide-binding</keyword>
<dbReference type="InterPro" id="IPR050611">
    <property type="entry name" value="ABCF"/>
</dbReference>
<accession>A0ABV3PWU2</accession>
<comment type="similarity">
    <text evidence="1">Belongs to the ABC transporter superfamily.</text>
</comment>
<feature type="domain" description="ABC transporter" evidence="6">
    <location>
        <begin position="337"/>
        <end position="526"/>
    </location>
</feature>
<keyword evidence="4 7" id="KW-0067">ATP-binding</keyword>
<dbReference type="SUPFAM" id="SSF52540">
    <property type="entry name" value="P-loop containing nucleoside triphosphate hydrolases"/>
    <property type="match status" value="2"/>
</dbReference>
<reference evidence="7 8" key="1">
    <citation type="submission" date="2024-07" db="EMBL/GenBank/DDBJ databases">
        <title>Description of Labrys sedimenti sp. nov., isolated from a diclofenac-degrading enrichment culture.</title>
        <authorList>
            <person name="Tancsics A."/>
            <person name="Csepanyi A."/>
        </authorList>
    </citation>
    <scope>NUCLEOTIDE SEQUENCE [LARGE SCALE GENOMIC DNA]</scope>
    <source>
        <strain evidence="7 8">LMG 23578</strain>
    </source>
</reference>
<evidence type="ECO:0000256" key="4">
    <source>
        <dbReference type="ARBA" id="ARBA00022840"/>
    </source>
</evidence>
<dbReference type="Proteomes" id="UP001555786">
    <property type="component" value="Unassembled WGS sequence"/>
</dbReference>
<dbReference type="InterPro" id="IPR003593">
    <property type="entry name" value="AAA+_ATPase"/>
</dbReference>
<evidence type="ECO:0000313" key="7">
    <source>
        <dbReference type="EMBL" id="MEW9310147.1"/>
    </source>
</evidence>
<keyword evidence="2" id="KW-0677">Repeat</keyword>
<evidence type="ECO:0000256" key="5">
    <source>
        <dbReference type="SAM" id="Coils"/>
    </source>
</evidence>
<feature type="domain" description="ABC transporter" evidence="6">
    <location>
        <begin position="5"/>
        <end position="235"/>
    </location>
</feature>
<dbReference type="SMART" id="SM00382">
    <property type="entry name" value="AAA"/>
    <property type="match status" value="2"/>
</dbReference>
<dbReference type="CDD" id="cd03221">
    <property type="entry name" value="ABCF_EF-3"/>
    <property type="match status" value="2"/>
</dbReference>
<dbReference type="InterPro" id="IPR017871">
    <property type="entry name" value="ABC_transporter-like_CS"/>
</dbReference>
<dbReference type="EMBL" id="JBFNQD010000022">
    <property type="protein sequence ID" value="MEW9310147.1"/>
    <property type="molecule type" value="Genomic_DNA"/>
</dbReference>
<dbReference type="InterPro" id="IPR003439">
    <property type="entry name" value="ABC_transporter-like_ATP-bd"/>
</dbReference>
<gene>
    <name evidence="7" type="ORF">ABXS05_31705</name>
</gene>
<protein>
    <submittedName>
        <fullName evidence="7">ABC-F family ATP-binding cassette domain-containing protein</fullName>
    </submittedName>
</protein>
<evidence type="ECO:0000256" key="1">
    <source>
        <dbReference type="ARBA" id="ARBA00005417"/>
    </source>
</evidence>
<dbReference type="PANTHER" id="PTHR19211:SF6">
    <property type="entry name" value="BLL7188 PROTEIN"/>
    <property type="match status" value="1"/>
</dbReference>
<dbReference type="PROSITE" id="PS50893">
    <property type="entry name" value="ABC_TRANSPORTER_2"/>
    <property type="match status" value="2"/>
</dbReference>
<dbReference type="Pfam" id="PF00005">
    <property type="entry name" value="ABC_tran"/>
    <property type="match status" value="2"/>
</dbReference>
<dbReference type="GO" id="GO:0005524">
    <property type="term" value="F:ATP binding"/>
    <property type="evidence" value="ECO:0007669"/>
    <property type="project" value="UniProtKB-KW"/>
</dbReference>
<dbReference type="InterPro" id="IPR027417">
    <property type="entry name" value="P-loop_NTPase"/>
</dbReference>
<dbReference type="RefSeq" id="WP_367626665.1">
    <property type="nucleotide sequence ID" value="NZ_JBFNQD010000022.1"/>
</dbReference>
<evidence type="ECO:0000313" key="8">
    <source>
        <dbReference type="Proteomes" id="UP001555786"/>
    </source>
</evidence>
<proteinExistence type="inferred from homology"/>
<organism evidence="7 8">
    <name type="scientific">Labrys neptuniae</name>
    <dbReference type="NCBI Taxonomy" id="376174"/>
    <lineage>
        <taxon>Bacteria</taxon>
        <taxon>Pseudomonadati</taxon>
        <taxon>Pseudomonadota</taxon>
        <taxon>Alphaproteobacteria</taxon>
        <taxon>Hyphomicrobiales</taxon>
        <taxon>Xanthobacteraceae</taxon>
        <taxon>Labrys</taxon>
    </lineage>
</organism>
<sequence>MPASITLSNLSWSTPDGHALFSGLDLSVGPERSGFVGRNGVGKTTLLKLIAGDLQPRSGRVIVHGSLGRLRQVVQVGPDETVADLFGVTQALALLARAEAGLASAEDLVTADWTLEARLAAAFARVGLPIEPDTPLTTLSGGQRTRIGLAALVFAEPDFLLLDEPTNNLDREGRKAVIDLLAGWRGGAVVVSHDRELLEAMDAIVELTSLGASVYGGNWSQYRARKALELAAVRHDLGEAEKRLDEAERKAQIAAERKARKDSAGRKARTKGDAPLLLLDAKKERSEKSGGAGARLAERQQSQASEALYKARERLEILQPLSVKLASTGLPADKVVLRLDALRFGYEPLRPVLDDLRFTLAGPQRVAVTGANGSGKTTLLGLVTGRLQPQAGHVWVLPGFALLDQEVSVLDPSETIRDNFKRLNPRSDENTCRSALARFMFRADAALQKTGSLSGGQMLRAGLACVLGGERPPPLLILDEPTNHLDIDAIEAVEAGLRAYDGALLVVSHDESFLEAIGITRRLELSPAA</sequence>
<evidence type="ECO:0000256" key="2">
    <source>
        <dbReference type="ARBA" id="ARBA00022737"/>
    </source>
</evidence>
<evidence type="ECO:0000256" key="3">
    <source>
        <dbReference type="ARBA" id="ARBA00022741"/>
    </source>
</evidence>
<dbReference type="Gene3D" id="3.40.50.300">
    <property type="entry name" value="P-loop containing nucleotide triphosphate hydrolases"/>
    <property type="match status" value="2"/>
</dbReference>
<keyword evidence="8" id="KW-1185">Reference proteome</keyword>
<comment type="caution">
    <text evidence="7">The sequence shown here is derived from an EMBL/GenBank/DDBJ whole genome shotgun (WGS) entry which is preliminary data.</text>
</comment>